<sequence>MPISRKTLCHLLSVLPLALLGSHVARASAPGIVIPPQEQITRHGGPYGRCANKTRALTVAELRGSGDLQEYLRHVTRGWSIFALYDGTYLGGEYGGVIKDGTPGGAFNLKTTFCIMTTRNTGQPATDHYYSNVTATRLLSSTHSRLCAVFVRSGQPVIGACTSPYDGKYWSMYSRLRKMLYLIYVAGISVRVHVSKEEQYYDYEDATFETYALTGISICNPGSSLC</sequence>
<dbReference type="GO" id="GO:0090729">
    <property type="term" value="F:toxin activity"/>
    <property type="evidence" value="ECO:0007669"/>
    <property type="project" value="UniProtKB-KW"/>
</dbReference>
<evidence type="ECO:0000256" key="9">
    <source>
        <dbReference type="ARBA" id="ARBA00023026"/>
    </source>
</evidence>
<evidence type="ECO:0000259" key="14">
    <source>
        <dbReference type="Pfam" id="PF02918"/>
    </source>
</evidence>
<name>A0A0C6P6H1_BORBO</name>
<dbReference type="InterPro" id="IPR020063">
    <property type="entry name" value="ToxinB_su2/3_C_BORPE"/>
</dbReference>
<dbReference type="OrthoDB" id="9246711at2"/>
<evidence type="ECO:0000256" key="6">
    <source>
        <dbReference type="ARBA" id="ARBA00022656"/>
    </source>
</evidence>
<gene>
    <name evidence="16" type="primary">ptxB</name>
    <name evidence="16" type="ORF">BN112_3535</name>
</gene>
<dbReference type="SUPFAM" id="SSF56436">
    <property type="entry name" value="C-type lectin-like"/>
    <property type="match status" value="1"/>
</dbReference>
<feature type="chain" id="PRO_5002197527" evidence="13">
    <location>
        <begin position="28"/>
        <end position="226"/>
    </location>
</feature>
<evidence type="ECO:0000256" key="8">
    <source>
        <dbReference type="ARBA" id="ARBA00022870"/>
    </source>
</evidence>
<evidence type="ECO:0000256" key="12">
    <source>
        <dbReference type="ARBA" id="ARBA00025965"/>
    </source>
</evidence>
<keyword evidence="9" id="KW-0843">Virulence</keyword>
<reference evidence="16 17" key="1">
    <citation type="journal article" date="2012" name="BMC Genomics">
        <title>Comparative genomics of the classical Bordetella subspecies: the evolution and exchange of virulence-associated diversity amongst closely related pathogens.</title>
        <authorList>
            <person name="Park J."/>
            <person name="Zhang Y."/>
            <person name="Buboltz A.M."/>
            <person name="Zhang X."/>
            <person name="Schuster S.C."/>
            <person name="Ahuja U."/>
            <person name="Liu M."/>
            <person name="Miller J.F."/>
            <person name="Sebaihia M."/>
            <person name="Bentley S.D."/>
            <person name="Parkhill J."/>
            <person name="Harvill E.T."/>
        </authorList>
    </citation>
    <scope>NUCLEOTIDE SEQUENCE [LARGE SCALE GENOMIC DNA]</scope>
    <source>
        <strain evidence="16 17">253</strain>
    </source>
</reference>
<dbReference type="Gene3D" id="3.10.40.10">
    <property type="entry name" value="Aerolysin/Pertussis toxin (APT), N-terminal domain"/>
    <property type="match status" value="1"/>
</dbReference>
<dbReference type="HOGENOM" id="CLU_106184_0_0_4"/>
<evidence type="ECO:0000256" key="5">
    <source>
        <dbReference type="ARBA" id="ARBA00022525"/>
    </source>
</evidence>
<dbReference type="Pfam" id="PF02918">
    <property type="entry name" value="Pertussis_S2S3"/>
    <property type="match status" value="1"/>
</dbReference>
<keyword evidence="8" id="KW-1043">Host membrane</keyword>
<feature type="domain" description="Aerolysin/Pertussis toxin" evidence="15">
    <location>
        <begin position="30"/>
        <end position="116"/>
    </location>
</feature>
<dbReference type="GO" id="GO:0020002">
    <property type="term" value="C:host cell plasma membrane"/>
    <property type="evidence" value="ECO:0007669"/>
    <property type="project" value="UniProtKB-SubCell"/>
</dbReference>
<dbReference type="InterPro" id="IPR037015">
    <property type="entry name" value="APT_N_sf"/>
</dbReference>
<evidence type="ECO:0000313" key="16">
    <source>
        <dbReference type="EMBL" id="CCJ55449.1"/>
    </source>
</evidence>
<dbReference type="InterPro" id="IPR016187">
    <property type="entry name" value="CTDL_fold"/>
</dbReference>
<dbReference type="InterPro" id="IPR008992">
    <property type="entry name" value="Enterotoxin"/>
</dbReference>
<evidence type="ECO:0000256" key="3">
    <source>
        <dbReference type="ARBA" id="ARBA00004613"/>
    </source>
</evidence>
<comment type="subunit">
    <text evidence="12">Pertussis toxin contains five different chains, S1-S5. They are organized into 2 functional subunits: A, composed of S1 (which is toxic) and B, containing S2, S3, S5, and two copies of S4 (B binds to the membrane receptors). Dimers of S2-S4 and S3-S4 are held together by S5.</text>
</comment>
<dbReference type="EMBL" id="HE965806">
    <property type="protein sequence ID" value="CCJ55449.1"/>
    <property type="molecule type" value="Genomic_DNA"/>
</dbReference>
<keyword evidence="5" id="KW-0964">Secreted</keyword>
<dbReference type="RefSeq" id="WP_015064785.1">
    <property type="nucleotide sequence ID" value="NC_019382.1"/>
</dbReference>
<keyword evidence="4" id="KW-1032">Host cell membrane</keyword>
<dbReference type="SUPFAM" id="SSF50203">
    <property type="entry name" value="Bacterial enterotoxins"/>
    <property type="match status" value="1"/>
</dbReference>
<dbReference type="KEGG" id="bbh:BN112_3535"/>
<proteinExistence type="predicted"/>
<dbReference type="Pfam" id="PF03440">
    <property type="entry name" value="APT"/>
    <property type="match status" value="1"/>
</dbReference>
<organism evidence="16 17">
    <name type="scientific">Bordetella bronchiseptica 253</name>
    <dbReference type="NCBI Taxonomy" id="568707"/>
    <lineage>
        <taxon>Bacteria</taxon>
        <taxon>Pseudomonadati</taxon>
        <taxon>Pseudomonadota</taxon>
        <taxon>Betaproteobacteria</taxon>
        <taxon>Burkholderiales</taxon>
        <taxon>Alcaligenaceae</taxon>
        <taxon>Bordetella</taxon>
    </lineage>
</organism>
<evidence type="ECO:0000259" key="15">
    <source>
        <dbReference type="Pfam" id="PF03440"/>
    </source>
</evidence>
<feature type="domain" description="Bordetella pertussis toxin B subunit 2/3 C-terminal" evidence="14">
    <location>
        <begin position="117"/>
        <end position="225"/>
    </location>
</feature>
<feature type="signal peptide" evidence="13">
    <location>
        <begin position="1"/>
        <end position="27"/>
    </location>
</feature>
<evidence type="ECO:0000256" key="1">
    <source>
        <dbReference type="ARBA" id="ARBA00002398"/>
    </source>
</evidence>
<evidence type="ECO:0000256" key="11">
    <source>
        <dbReference type="ARBA" id="ARBA00023157"/>
    </source>
</evidence>
<evidence type="ECO:0000256" key="4">
    <source>
        <dbReference type="ARBA" id="ARBA00022511"/>
    </source>
</evidence>
<dbReference type="AlphaFoldDB" id="A0A0C6P6H1"/>
<keyword evidence="6" id="KW-0800">Toxin</keyword>
<accession>A0A0C6P6H1</accession>
<dbReference type="Proteomes" id="UP000007564">
    <property type="component" value="Chromosome"/>
</dbReference>
<dbReference type="Gene3D" id="2.40.50.110">
    <property type="match status" value="1"/>
</dbReference>
<comment type="function">
    <text evidence="1">PTX oligomer B binds to receptors on the eukaryotic cell surface and facilitates the translocation of the toxic subunit across the cell membrane.</text>
</comment>
<evidence type="ECO:0000256" key="10">
    <source>
        <dbReference type="ARBA" id="ARBA00023136"/>
    </source>
</evidence>
<dbReference type="InterPro" id="IPR003899">
    <property type="entry name" value="ToxinB_BORPE"/>
</dbReference>
<keyword evidence="7 13" id="KW-0732">Signal</keyword>
<dbReference type="InterPro" id="IPR005138">
    <property type="entry name" value="APT_dom"/>
</dbReference>
<dbReference type="PRINTS" id="PR01396">
    <property type="entry name" value="BORPETOXINB"/>
</dbReference>
<keyword evidence="10" id="KW-0472">Membrane</keyword>
<evidence type="ECO:0000256" key="2">
    <source>
        <dbReference type="ARBA" id="ARBA00004165"/>
    </source>
</evidence>
<keyword evidence="11" id="KW-1015">Disulfide bond</keyword>
<evidence type="ECO:0000256" key="13">
    <source>
        <dbReference type="SAM" id="SignalP"/>
    </source>
</evidence>
<evidence type="ECO:0000313" key="17">
    <source>
        <dbReference type="Proteomes" id="UP000007564"/>
    </source>
</evidence>
<comment type="subcellular location">
    <subcellularLocation>
        <location evidence="2">Host cell membrane</location>
    </subcellularLocation>
    <subcellularLocation>
        <location evidence="3">Secreted</location>
    </subcellularLocation>
</comment>
<evidence type="ECO:0000256" key="7">
    <source>
        <dbReference type="ARBA" id="ARBA00022729"/>
    </source>
</evidence>
<dbReference type="GO" id="GO:0005576">
    <property type="term" value="C:extracellular region"/>
    <property type="evidence" value="ECO:0007669"/>
    <property type="project" value="UniProtKB-SubCell"/>
</dbReference>
<protein>
    <submittedName>
        <fullName evidence="16">Pertussis toxin subunit 2</fullName>
    </submittedName>
</protein>